<reference evidence="1 2" key="1">
    <citation type="journal article" date="2022" name="Genome Biol. Evol.">
        <title>The Spruce Budworm Genome: Reconstructing the Evolutionary History of Antifreeze Proteins.</title>
        <authorList>
            <person name="Beliveau C."/>
            <person name="Gagne P."/>
            <person name="Picq S."/>
            <person name="Vernygora O."/>
            <person name="Keeling C.I."/>
            <person name="Pinkney K."/>
            <person name="Doucet D."/>
            <person name="Wen F."/>
            <person name="Johnston J.S."/>
            <person name="Maaroufi H."/>
            <person name="Boyle B."/>
            <person name="Laroche J."/>
            <person name="Dewar K."/>
            <person name="Juretic N."/>
            <person name="Blackburn G."/>
            <person name="Nisole A."/>
            <person name="Brunet B."/>
            <person name="Brandao M."/>
            <person name="Lumley L."/>
            <person name="Duan J."/>
            <person name="Quan G."/>
            <person name="Lucarotti C.J."/>
            <person name="Roe A.D."/>
            <person name="Sperling F.A.H."/>
            <person name="Levesque R.C."/>
            <person name="Cusson M."/>
        </authorList>
    </citation>
    <scope>NUCLEOTIDE SEQUENCE [LARGE SCALE GENOMIC DNA]</scope>
    <source>
        <strain evidence="1">Glfc:IPQL:Cfum</strain>
    </source>
</reference>
<accession>A0ACC0K901</accession>
<comment type="caution">
    <text evidence="1">The sequence shown here is derived from an EMBL/GenBank/DDBJ whole genome shotgun (WGS) entry which is preliminary data.</text>
</comment>
<organism evidence="1 2">
    <name type="scientific">Choristoneura fumiferana</name>
    <name type="common">Spruce budworm moth</name>
    <name type="synonym">Archips fumiferana</name>
    <dbReference type="NCBI Taxonomy" id="7141"/>
    <lineage>
        <taxon>Eukaryota</taxon>
        <taxon>Metazoa</taxon>
        <taxon>Ecdysozoa</taxon>
        <taxon>Arthropoda</taxon>
        <taxon>Hexapoda</taxon>
        <taxon>Insecta</taxon>
        <taxon>Pterygota</taxon>
        <taxon>Neoptera</taxon>
        <taxon>Endopterygota</taxon>
        <taxon>Lepidoptera</taxon>
        <taxon>Glossata</taxon>
        <taxon>Ditrysia</taxon>
        <taxon>Tortricoidea</taxon>
        <taxon>Tortricidae</taxon>
        <taxon>Tortricinae</taxon>
        <taxon>Choristoneura</taxon>
    </lineage>
</organism>
<gene>
    <name evidence="1" type="ORF">MSG28_013606</name>
</gene>
<evidence type="ECO:0000313" key="1">
    <source>
        <dbReference type="EMBL" id="KAI8432620.1"/>
    </source>
</evidence>
<sequence length="447" mass="50628">MKNDHNYVLRIRTDNGGEFLGDLKEFSGCKHTLVVLSWVQKKATERSSTSIDCYWAKPRLAMVYGKPAVEQNTMEFRPHTKKNDDKTYDMENMICRMVALDGMSFQLFVRSDDMRYLFLKSGHKLPKSAGTIKNIVMKKGSSLKDHIKATLSEMKQKNEKFALTFDEWTSSRSHRIFGSMPADTCIEMINDLLMTYGISFNDIAAITTDGASVMNLSDYYTNKNENVTAPSLDSQQIAEVIYQLQRLGRSDSPQISQCNSRDDWDEANVPSTSSTTAITLTPKTMAEELQETIEKSMSRTKESSRMSVIDSEFGDDLMSVIKVEMALYENGGVKGKYLLQVYDSLLKVPPTSLESERVFSSAGYLCNHLKTKLNDDTSSRGGYVENAVGYVEIKKGDTECFVRAKVVPEHKITKKYYLVTNHLDEKIVDTPIETEGCRIRKIFLTRP</sequence>
<name>A0ACC0K901_CHOFU</name>
<dbReference type="EMBL" id="CM046124">
    <property type="protein sequence ID" value="KAI8432620.1"/>
    <property type="molecule type" value="Genomic_DNA"/>
</dbReference>
<keyword evidence="2" id="KW-1185">Reference proteome</keyword>
<dbReference type="Proteomes" id="UP001064048">
    <property type="component" value="Chromosome 24"/>
</dbReference>
<protein>
    <submittedName>
        <fullName evidence="1">Uncharacterized protein</fullName>
    </submittedName>
</protein>
<proteinExistence type="predicted"/>
<evidence type="ECO:0000313" key="2">
    <source>
        <dbReference type="Proteomes" id="UP001064048"/>
    </source>
</evidence>